<keyword evidence="6" id="KW-0067">ATP-binding</keyword>
<accession>A0ABN6Z9G5</accession>
<dbReference type="Gene3D" id="2.160.10.10">
    <property type="entry name" value="Hexapeptide repeat proteins"/>
    <property type="match status" value="1"/>
</dbReference>
<evidence type="ECO:0000256" key="4">
    <source>
        <dbReference type="ARBA" id="ARBA00022695"/>
    </source>
</evidence>
<evidence type="ECO:0000256" key="1">
    <source>
        <dbReference type="ARBA" id="ARBA00010443"/>
    </source>
</evidence>
<dbReference type="Gene3D" id="3.90.550.10">
    <property type="entry name" value="Spore Coat Polysaccharide Biosynthesis Protein SpsA, Chain A"/>
    <property type="match status" value="1"/>
</dbReference>
<keyword evidence="4 11" id="KW-0548">Nucleotidyltransferase</keyword>
<dbReference type="SUPFAM" id="SSF51161">
    <property type="entry name" value="Trimeric LpxA-like enzymes"/>
    <property type="match status" value="1"/>
</dbReference>
<dbReference type="InterPro" id="IPR005835">
    <property type="entry name" value="NTP_transferase_dom"/>
</dbReference>
<keyword evidence="2" id="KW-0321">Glycogen metabolism</keyword>
<keyword evidence="12" id="KW-1185">Reference proteome</keyword>
<organism evidence="11 12">
    <name type="scientific">Turicibacter faecis</name>
    <dbReference type="NCBI Taxonomy" id="2963365"/>
    <lineage>
        <taxon>Bacteria</taxon>
        <taxon>Bacillati</taxon>
        <taxon>Bacillota</taxon>
        <taxon>Erysipelotrichia</taxon>
        <taxon>Erysipelotrichales</taxon>
        <taxon>Turicibacteraceae</taxon>
        <taxon>Turicibacter</taxon>
    </lineage>
</organism>
<feature type="domain" description="Glucose-1-phosphate adenylyltransferase/Bifunctional protein GlmU-like C-terminal hexapeptide" evidence="10">
    <location>
        <begin position="292"/>
        <end position="363"/>
    </location>
</feature>
<evidence type="ECO:0000259" key="10">
    <source>
        <dbReference type="Pfam" id="PF24894"/>
    </source>
</evidence>
<keyword evidence="5" id="KW-0547">Nucleotide-binding</keyword>
<evidence type="ECO:0000259" key="9">
    <source>
        <dbReference type="Pfam" id="PF00483"/>
    </source>
</evidence>
<dbReference type="EMBL" id="AP028127">
    <property type="protein sequence ID" value="BEH90398.1"/>
    <property type="molecule type" value="Genomic_DNA"/>
</dbReference>
<evidence type="ECO:0000256" key="8">
    <source>
        <dbReference type="ARBA" id="ARBA00023277"/>
    </source>
</evidence>
<gene>
    <name evidence="11" type="primary">glgC_1</name>
    <name evidence="11" type="ORF">T23_05000</name>
</gene>
<evidence type="ECO:0000313" key="12">
    <source>
        <dbReference type="Proteomes" id="UP001432099"/>
    </source>
</evidence>
<evidence type="ECO:0000256" key="2">
    <source>
        <dbReference type="ARBA" id="ARBA00022600"/>
    </source>
</evidence>
<reference evidence="11" key="1">
    <citation type="journal article" date="2024" name="Int. J. Syst. Evol. Microbiol.">
        <title>Turicibacter faecis sp. nov., isolated from faeces of heart failure mouse model.</title>
        <authorList>
            <person name="Imamura Y."/>
            <person name="Motooka D."/>
            <person name="Nakajima Y."/>
            <person name="Ito S."/>
            <person name="Kitakaze M."/>
            <person name="Iida T."/>
            <person name="Nakamura S."/>
        </authorList>
    </citation>
    <scope>NUCLEOTIDE SEQUENCE</scope>
    <source>
        <strain evidence="11">TC023</strain>
    </source>
</reference>
<protein>
    <submittedName>
        <fullName evidence="11">Glucose-1-phosphate adenylyltransferase</fullName>
    </submittedName>
</protein>
<dbReference type="NCBIfam" id="NF003670">
    <property type="entry name" value="PRK05293.1"/>
    <property type="match status" value="1"/>
</dbReference>
<dbReference type="InterPro" id="IPR011831">
    <property type="entry name" value="ADP-Glc_PPase"/>
</dbReference>
<feature type="domain" description="Nucleotidyl transferase" evidence="9">
    <location>
        <begin position="7"/>
        <end position="262"/>
    </location>
</feature>
<dbReference type="CDD" id="cd02508">
    <property type="entry name" value="ADP_Glucose_PP"/>
    <property type="match status" value="1"/>
</dbReference>
<dbReference type="RefSeq" id="WP_161831165.1">
    <property type="nucleotide sequence ID" value="NZ_AP028127.1"/>
</dbReference>
<dbReference type="PANTHER" id="PTHR43523">
    <property type="entry name" value="GLUCOSE-1-PHOSPHATE ADENYLYLTRANSFERASE-RELATED"/>
    <property type="match status" value="1"/>
</dbReference>
<comment type="similarity">
    <text evidence="1">Belongs to the bacterial/plant glucose-1-phosphate adenylyltransferase family.</text>
</comment>
<name>A0ABN6Z9G5_9FIRM</name>
<dbReference type="SUPFAM" id="SSF53448">
    <property type="entry name" value="Nucleotide-diphospho-sugar transferases"/>
    <property type="match status" value="1"/>
</dbReference>
<keyword evidence="8" id="KW-0119">Carbohydrate metabolism</keyword>
<keyword evidence="3" id="KW-0808">Transferase</keyword>
<evidence type="ECO:0000256" key="7">
    <source>
        <dbReference type="ARBA" id="ARBA00023056"/>
    </source>
</evidence>
<evidence type="ECO:0000313" key="11">
    <source>
        <dbReference type="EMBL" id="BEH90398.1"/>
    </source>
</evidence>
<dbReference type="Pfam" id="PF24894">
    <property type="entry name" value="Hexapep_GlmU"/>
    <property type="match status" value="1"/>
</dbReference>
<dbReference type="InterPro" id="IPR029044">
    <property type="entry name" value="Nucleotide-diphossugar_trans"/>
</dbReference>
<dbReference type="InterPro" id="IPR005836">
    <property type="entry name" value="ADP_Glu_pyroP_CS"/>
</dbReference>
<proteinExistence type="inferred from homology"/>
<dbReference type="Pfam" id="PF00483">
    <property type="entry name" value="NTP_transferase"/>
    <property type="match status" value="1"/>
</dbReference>
<dbReference type="PROSITE" id="PS00810">
    <property type="entry name" value="ADP_GLC_PYROPHOSPH_3"/>
    <property type="match status" value="1"/>
</dbReference>
<dbReference type="GO" id="GO:0016779">
    <property type="term" value="F:nucleotidyltransferase activity"/>
    <property type="evidence" value="ECO:0007669"/>
    <property type="project" value="UniProtKB-KW"/>
</dbReference>
<evidence type="ECO:0000256" key="5">
    <source>
        <dbReference type="ARBA" id="ARBA00022741"/>
    </source>
</evidence>
<evidence type="ECO:0000256" key="3">
    <source>
        <dbReference type="ARBA" id="ARBA00022679"/>
    </source>
</evidence>
<sequence length="390" mass="44592">MAVNSVAMILAGGKGTRLKELTIHRPKPAVSFAGKYRLIDFVLSNCTNSGIDQVGVLTQYEPLELNSYIGEGSSWDLDVHGASVTLMGPYTSRDYGFLWQGGTAEAVILNMPFIEQYNPDYLLVLSADHIYKMDYRKLIDYHIEKGSQLTISTIRVPEEETKRFGMLKVNHENRVIEFEEKPQKTESRLASMGVYVFSWKKFKDDIIHKYQRHLYEGVDFAQDVIPYFIETNSAVFAYEYKGYWRDVGTVEGYWKAHMDLLDSDNDLNLHDYSWPIFSKTPNLPPHHILKDAKVRNAWINEGSMVFGEVYDSIIGHRCIIQERSIVEKSVILTSAQIEHDCHISYAVIGDDVVIPAHTEIHGDETNIVLVTNDNLEEILEHQGRGEDHEK</sequence>
<dbReference type="InterPro" id="IPR056818">
    <property type="entry name" value="GlmU/GlgC-like_hexapep"/>
</dbReference>
<keyword evidence="7" id="KW-0320">Glycogen biosynthesis</keyword>
<evidence type="ECO:0000256" key="6">
    <source>
        <dbReference type="ARBA" id="ARBA00022840"/>
    </source>
</evidence>
<dbReference type="PANTHER" id="PTHR43523:SF2">
    <property type="entry name" value="GLUCOSE-1-PHOSPHATE ADENYLYLTRANSFERASE"/>
    <property type="match status" value="1"/>
</dbReference>
<dbReference type="Proteomes" id="UP001432099">
    <property type="component" value="Chromosome"/>
</dbReference>
<dbReference type="InterPro" id="IPR011004">
    <property type="entry name" value="Trimer_LpxA-like_sf"/>
</dbReference>